<comment type="caution">
    <text evidence="3">The sequence shown here is derived from an EMBL/GenBank/DDBJ whole genome shotgun (WGS) entry which is preliminary data.</text>
</comment>
<protein>
    <submittedName>
        <fullName evidence="3">Anti-repressor SinI family protein</fullName>
    </submittedName>
</protein>
<dbReference type="InterPro" id="IPR010981">
    <property type="entry name" value="SinR/SinI_dimer_dom"/>
</dbReference>
<dbReference type="InterPro" id="IPR036281">
    <property type="entry name" value="SinR/SinI_dimer_dom_sf"/>
</dbReference>
<dbReference type="Pfam" id="PF08671">
    <property type="entry name" value="SinI"/>
    <property type="match status" value="1"/>
</dbReference>
<feature type="domain" description="Sin" evidence="2">
    <location>
        <begin position="2"/>
        <end position="40"/>
    </location>
</feature>
<evidence type="ECO:0000259" key="1">
    <source>
        <dbReference type="PROSITE" id="PS50937"/>
    </source>
</evidence>
<evidence type="ECO:0000313" key="3">
    <source>
        <dbReference type="EMBL" id="MFK2825964.1"/>
    </source>
</evidence>
<keyword evidence="4" id="KW-1185">Reference proteome</keyword>
<dbReference type="InterPro" id="IPR000551">
    <property type="entry name" value="MerR-type_HTH_dom"/>
</dbReference>
<organism evidence="3 4">
    <name type="scientific">Bacillus lumedeiriae</name>
    <dbReference type="NCBI Taxonomy" id="3058829"/>
    <lineage>
        <taxon>Bacteria</taxon>
        <taxon>Bacillati</taxon>
        <taxon>Bacillota</taxon>
        <taxon>Bacilli</taxon>
        <taxon>Bacillales</taxon>
        <taxon>Bacillaceae</taxon>
        <taxon>Bacillus</taxon>
    </lineage>
</organism>
<dbReference type="SUPFAM" id="SSF47406">
    <property type="entry name" value="SinR repressor dimerisation domain-like"/>
    <property type="match status" value="1"/>
</dbReference>
<dbReference type="Proteomes" id="UP001619911">
    <property type="component" value="Unassembled WGS sequence"/>
</dbReference>
<evidence type="ECO:0000313" key="4">
    <source>
        <dbReference type="Proteomes" id="UP001619911"/>
    </source>
</evidence>
<reference evidence="3 4" key="1">
    <citation type="submission" date="2023-07" db="EMBL/GenBank/DDBJ databases">
        <title>Bacillus lucianemedeirus sp. nov, a new species isolated from an immunobiological production facility.</title>
        <authorList>
            <person name="Costa L.V."/>
            <person name="Miranda R.V.S.L."/>
            <person name="Brandao M.L.L."/>
            <person name="Reis C.M.F."/>
            <person name="Frazao A.M."/>
            <person name="Cruz F.V."/>
            <person name="Baio P.V.P."/>
            <person name="Veras J.F.C."/>
            <person name="Ramos J.N."/>
            <person name="Vieira V."/>
        </authorList>
    </citation>
    <scope>NUCLEOTIDE SEQUENCE [LARGE SCALE GENOMIC DNA]</scope>
    <source>
        <strain evidence="3 4">B190/17</strain>
    </source>
</reference>
<dbReference type="PROSITE" id="PS51500">
    <property type="entry name" value="SIN"/>
    <property type="match status" value="1"/>
</dbReference>
<evidence type="ECO:0000259" key="2">
    <source>
        <dbReference type="PROSITE" id="PS51500"/>
    </source>
</evidence>
<gene>
    <name evidence="3" type="ORF">QYG89_09845</name>
</gene>
<accession>A0ABW8IB78</accession>
<sequence length="43" mass="5001">MFSSLIDKNGLDKEWVELILHARDLGITVDEIREFLSQSLRPD</sequence>
<proteinExistence type="predicted"/>
<dbReference type="EMBL" id="JAUIYO010000006">
    <property type="protein sequence ID" value="MFK2825964.1"/>
    <property type="molecule type" value="Genomic_DNA"/>
</dbReference>
<name>A0ABW8IB78_9BACI</name>
<dbReference type="RefSeq" id="WP_404316840.1">
    <property type="nucleotide sequence ID" value="NZ_JAUIYO010000006.1"/>
</dbReference>
<dbReference type="PROSITE" id="PS50937">
    <property type="entry name" value="HTH_MERR_2"/>
    <property type="match status" value="1"/>
</dbReference>
<feature type="domain" description="HTH merR-type" evidence="1">
    <location>
        <begin position="14"/>
        <end position="38"/>
    </location>
</feature>